<evidence type="ECO:0000256" key="8">
    <source>
        <dbReference type="ARBA" id="ARBA00022729"/>
    </source>
</evidence>
<dbReference type="Gene3D" id="3.80.10.10">
    <property type="entry name" value="Ribonuclease Inhibitor"/>
    <property type="match status" value="1"/>
</dbReference>
<protein>
    <recommendedName>
        <fullName evidence="2">non-specific serine/threonine protein kinase</fullName>
        <ecNumber evidence="2">2.7.11.1</ecNumber>
    </recommendedName>
</protein>
<dbReference type="GO" id="GO:0016020">
    <property type="term" value="C:membrane"/>
    <property type="evidence" value="ECO:0007669"/>
    <property type="project" value="UniProtKB-SubCell"/>
</dbReference>
<evidence type="ECO:0000256" key="4">
    <source>
        <dbReference type="ARBA" id="ARBA00022553"/>
    </source>
</evidence>
<dbReference type="Gene3D" id="1.10.510.10">
    <property type="entry name" value="Transferase(Phosphotransferase) domain 1"/>
    <property type="match status" value="1"/>
</dbReference>
<feature type="transmembrane region" description="Helical" evidence="20">
    <location>
        <begin position="530"/>
        <end position="553"/>
    </location>
</feature>
<evidence type="ECO:0000256" key="14">
    <source>
        <dbReference type="ARBA" id="ARBA00023136"/>
    </source>
</evidence>
<dbReference type="GO" id="GO:0004674">
    <property type="term" value="F:protein serine/threonine kinase activity"/>
    <property type="evidence" value="ECO:0007669"/>
    <property type="project" value="UniProtKB-KW"/>
</dbReference>
<dbReference type="FunFam" id="3.80.10.10:FF:000041">
    <property type="entry name" value="LRR receptor-like serine/threonine-protein kinase ERECTA"/>
    <property type="match status" value="1"/>
</dbReference>
<dbReference type="SMART" id="SM00220">
    <property type="entry name" value="S_TKc"/>
    <property type="match status" value="1"/>
</dbReference>
<evidence type="ECO:0000256" key="16">
    <source>
        <dbReference type="ARBA" id="ARBA00023180"/>
    </source>
</evidence>
<dbReference type="GO" id="GO:0005524">
    <property type="term" value="F:ATP binding"/>
    <property type="evidence" value="ECO:0007669"/>
    <property type="project" value="UniProtKB-KW"/>
</dbReference>
<dbReference type="SUPFAM" id="SSF52058">
    <property type="entry name" value="L domain-like"/>
    <property type="match status" value="1"/>
</dbReference>
<dbReference type="Pfam" id="PF00560">
    <property type="entry name" value="LRR_1"/>
    <property type="match status" value="3"/>
</dbReference>
<evidence type="ECO:0000256" key="9">
    <source>
        <dbReference type="ARBA" id="ARBA00022737"/>
    </source>
</evidence>
<dbReference type="InterPro" id="IPR011009">
    <property type="entry name" value="Kinase-like_dom_sf"/>
</dbReference>
<evidence type="ECO:0000256" key="20">
    <source>
        <dbReference type="SAM" id="Phobius"/>
    </source>
</evidence>
<dbReference type="Gene3D" id="3.30.200.20">
    <property type="entry name" value="Phosphorylase Kinase, domain 1"/>
    <property type="match status" value="1"/>
</dbReference>
<dbReference type="Pfam" id="PF12819">
    <property type="entry name" value="Malectin_like"/>
    <property type="match status" value="1"/>
</dbReference>
<keyword evidence="16" id="KW-0325">Glycoprotein</keyword>
<keyword evidence="4" id="KW-0597">Phosphoprotein</keyword>
<dbReference type="PROSITE" id="PS50011">
    <property type="entry name" value="PROTEIN_KINASE_DOM"/>
    <property type="match status" value="1"/>
</dbReference>
<evidence type="ECO:0000256" key="21">
    <source>
        <dbReference type="SAM" id="SignalP"/>
    </source>
</evidence>
<evidence type="ECO:0000256" key="19">
    <source>
        <dbReference type="SAM" id="MobiDB-lite"/>
    </source>
</evidence>
<dbReference type="PANTHER" id="PTHR45631:SF19">
    <property type="entry name" value="PROTEIN KINASE DOMAIN-CONTAINING PROTEIN"/>
    <property type="match status" value="1"/>
</dbReference>
<keyword evidence="10" id="KW-0547">Nucleotide-binding</keyword>
<keyword evidence="12" id="KW-0067">ATP-binding</keyword>
<keyword evidence="14 20" id="KW-0472">Membrane</keyword>
<comment type="subcellular location">
    <subcellularLocation>
        <location evidence="1">Membrane</location>
        <topology evidence="1">Single-pass membrane protein</topology>
    </subcellularLocation>
</comment>
<evidence type="ECO:0000256" key="12">
    <source>
        <dbReference type="ARBA" id="ARBA00022840"/>
    </source>
</evidence>
<reference evidence="23" key="1">
    <citation type="submission" date="2019-08" db="EMBL/GenBank/DDBJ databases">
        <title>Reference gene set and small RNA set construction with multiple tissues from Davidia involucrata Baill.</title>
        <authorList>
            <person name="Yang H."/>
            <person name="Zhou C."/>
            <person name="Li G."/>
            <person name="Wang J."/>
            <person name="Gao P."/>
            <person name="Wang M."/>
            <person name="Wang R."/>
            <person name="Zhao Y."/>
        </authorList>
    </citation>
    <scope>NUCLEOTIDE SEQUENCE</scope>
    <source>
        <tissue evidence="23">Mixed with DoveR01_LX</tissue>
    </source>
</reference>
<feature type="chain" id="PRO_5022897383" description="non-specific serine/threonine protein kinase" evidence="21">
    <location>
        <begin position="21"/>
        <end position="924"/>
    </location>
</feature>
<evidence type="ECO:0000256" key="6">
    <source>
        <dbReference type="ARBA" id="ARBA00022679"/>
    </source>
</evidence>
<evidence type="ECO:0000256" key="15">
    <source>
        <dbReference type="ARBA" id="ARBA00023170"/>
    </source>
</evidence>
<dbReference type="FunFam" id="1.10.510.10:FF:000146">
    <property type="entry name" value="LRR receptor-like serine/threonine-protein kinase IOS1"/>
    <property type="match status" value="1"/>
</dbReference>
<dbReference type="PROSITE" id="PS51450">
    <property type="entry name" value="LRR"/>
    <property type="match status" value="1"/>
</dbReference>
<keyword evidence="13 20" id="KW-1133">Transmembrane helix</keyword>
<keyword evidence="6" id="KW-0808">Transferase</keyword>
<dbReference type="PROSITE" id="PS00108">
    <property type="entry name" value="PROTEIN_KINASE_ST"/>
    <property type="match status" value="1"/>
</dbReference>
<keyword evidence="15" id="KW-0675">Receptor</keyword>
<keyword evidence="11" id="KW-0418">Kinase</keyword>
<keyword evidence="5" id="KW-0433">Leucine-rich repeat</keyword>
<keyword evidence="3" id="KW-0723">Serine/threonine-protein kinase</keyword>
<evidence type="ECO:0000256" key="18">
    <source>
        <dbReference type="ARBA" id="ARBA00048679"/>
    </source>
</evidence>
<comment type="catalytic activity">
    <reaction evidence="18">
        <text>L-seryl-[protein] + ATP = O-phospho-L-seryl-[protein] + ADP + H(+)</text>
        <dbReference type="Rhea" id="RHEA:17989"/>
        <dbReference type="Rhea" id="RHEA-COMP:9863"/>
        <dbReference type="Rhea" id="RHEA-COMP:11604"/>
        <dbReference type="ChEBI" id="CHEBI:15378"/>
        <dbReference type="ChEBI" id="CHEBI:29999"/>
        <dbReference type="ChEBI" id="CHEBI:30616"/>
        <dbReference type="ChEBI" id="CHEBI:83421"/>
        <dbReference type="ChEBI" id="CHEBI:456216"/>
        <dbReference type="EC" id="2.7.11.1"/>
    </reaction>
</comment>
<dbReference type="InterPro" id="IPR001245">
    <property type="entry name" value="Ser-Thr/Tyr_kinase_cat_dom"/>
</dbReference>
<evidence type="ECO:0000256" key="11">
    <source>
        <dbReference type="ARBA" id="ARBA00022777"/>
    </source>
</evidence>
<accession>A0A5B7AED4</accession>
<organism evidence="23">
    <name type="scientific">Davidia involucrata</name>
    <name type="common">Dove tree</name>
    <dbReference type="NCBI Taxonomy" id="16924"/>
    <lineage>
        <taxon>Eukaryota</taxon>
        <taxon>Viridiplantae</taxon>
        <taxon>Streptophyta</taxon>
        <taxon>Embryophyta</taxon>
        <taxon>Tracheophyta</taxon>
        <taxon>Spermatophyta</taxon>
        <taxon>Magnoliopsida</taxon>
        <taxon>eudicotyledons</taxon>
        <taxon>Gunneridae</taxon>
        <taxon>Pentapetalae</taxon>
        <taxon>asterids</taxon>
        <taxon>Cornales</taxon>
        <taxon>Nyssaceae</taxon>
        <taxon>Davidia</taxon>
    </lineage>
</organism>
<name>A0A5B7AED4_DAVIN</name>
<dbReference type="EC" id="2.7.11.1" evidence="2"/>
<dbReference type="SUPFAM" id="SSF56112">
    <property type="entry name" value="Protein kinase-like (PK-like)"/>
    <property type="match status" value="1"/>
</dbReference>
<evidence type="ECO:0000256" key="1">
    <source>
        <dbReference type="ARBA" id="ARBA00004167"/>
    </source>
</evidence>
<feature type="domain" description="Protein kinase" evidence="22">
    <location>
        <begin position="609"/>
        <end position="883"/>
    </location>
</feature>
<evidence type="ECO:0000313" key="23">
    <source>
        <dbReference type="EMBL" id="MPA55082.1"/>
    </source>
</evidence>
<evidence type="ECO:0000256" key="5">
    <source>
        <dbReference type="ARBA" id="ARBA00022614"/>
    </source>
</evidence>
<dbReference type="InterPro" id="IPR032675">
    <property type="entry name" value="LRR_dom_sf"/>
</dbReference>
<feature type="region of interest" description="Disordered" evidence="19">
    <location>
        <begin position="563"/>
        <end position="588"/>
    </location>
</feature>
<dbReference type="EMBL" id="GHES01024523">
    <property type="protein sequence ID" value="MPA55082.1"/>
    <property type="molecule type" value="Transcribed_RNA"/>
</dbReference>
<feature type="signal peptide" evidence="21">
    <location>
        <begin position="1"/>
        <end position="20"/>
    </location>
</feature>
<keyword evidence="8 21" id="KW-0732">Signal</keyword>
<evidence type="ECO:0000256" key="10">
    <source>
        <dbReference type="ARBA" id="ARBA00022741"/>
    </source>
</evidence>
<evidence type="ECO:0000256" key="3">
    <source>
        <dbReference type="ARBA" id="ARBA00022527"/>
    </source>
</evidence>
<dbReference type="InterPro" id="IPR000719">
    <property type="entry name" value="Prot_kinase_dom"/>
</dbReference>
<evidence type="ECO:0000256" key="13">
    <source>
        <dbReference type="ARBA" id="ARBA00022989"/>
    </source>
</evidence>
<dbReference type="FunFam" id="3.30.200.20:FF:000394">
    <property type="entry name" value="Leucine-rich repeat receptor-like protein kinase"/>
    <property type="match status" value="1"/>
</dbReference>
<feature type="compositionally biased region" description="Polar residues" evidence="19">
    <location>
        <begin position="572"/>
        <end position="582"/>
    </location>
</feature>
<evidence type="ECO:0000256" key="7">
    <source>
        <dbReference type="ARBA" id="ARBA00022692"/>
    </source>
</evidence>
<proteinExistence type="predicted"/>
<evidence type="ECO:0000256" key="17">
    <source>
        <dbReference type="ARBA" id="ARBA00047899"/>
    </source>
</evidence>
<keyword evidence="7 20" id="KW-0812">Transmembrane</keyword>
<evidence type="ECO:0000256" key="2">
    <source>
        <dbReference type="ARBA" id="ARBA00012513"/>
    </source>
</evidence>
<comment type="catalytic activity">
    <reaction evidence="17">
        <text>L-threonyl-[protein] + ATP = O-phospho-L-threonyl-[protein] + ADP + H(+)</text>
        <dbReference type="Rhea" id="RHEA:46608"/>
        <dbReference type="Rhea" id="RHEA-COMP:11060"/>
        <dbReference type="Rhea" id="RHEA-COMP:11605"/>
        <dbReference type="ChEBI" id="CHEBI:15378"/>
        <dbReference type="ChEBI" id="CHEBI:30013"/>
        <dbReference type="ChEBI" id="CHEBI:30616"/>
        <dbReference type="ChEBI" id="CHEBI:61977"/>
        <dbReference type="ChEBI" id="CHEBI:456216"/>
        <dbReference type="EC" id="2.7.11.1"/>
    </reaction>
</comment>
<dbReference type="InterPro" id="IPR024788">
    <property type="entry name" value="Malectin-like_Carb-bd_dom"/>
</dbReference>
<dbReference type="PANTHER" id="PTHR45631">
    <property type="entry name" value="OS07G0107800 PROTEIN-RELATED"/>
    <property type="match status" value="1"/>
</dbReference>
<gene>
    <name evidence="23" type="ORF">Din_024523</name>
</gene>
<dbReference type="InterPro" id="IPR008271">
    <property type="entry name" value="Ser/Thr_kinase_AS"/>
</dbReference>
<keyword evidence="9" id="KW-0677">Repeat</keyword>
<dbReference type="Pfam" id="PF07714">
    <property type="entry name" value="PK_Tyr_Ser-Thr"/>
    <property type="match status" value="1"/>
</dbReference>
<dbReference type="AlphaFoldDB" id="A0A5B7AED4"/>
<sequence>MGLLFHFLVLFLCLIPSTVCQVKEFISIDCGGTSNYTDPSTGLAWISDAGMMSHGKSVEVENSNGELSQYRRRRDFPTDSKKYCYTLSTEERRRYLVRATFLYGSSVNVDTYPKFQLYLDATKWSTVTVLDASRVYVKEMIIRAPSNSIDVCLCCAITGSPFISTLELRHLNLSMYATDFEDNFYLKVAARVNFGAQSTEAIRYPDDPYDRIWDSDLDKRQNYLVGVAPGTERINTTKNINIKTREYPPVKVMQTAVVGTKGTLSYRLNLEDFPANARAYAYFAEIEDLGVNETRKFKMRQPYLPDYSNAVVNIAENANGSYTLYEPSYMNVTLDFVLTFSFVKTPDSTQGPLLNAIEISKYVEIASKTDGQDVNVLNTLSSQSAGSVWTSGSDPCVPAHWDWVTCSSTLPPRITKILLSGKNINGKIPSELKNMEGLTELWLDGNSLTGSIPDMSSLINLKIVHLENNKLTGPLPSYLGSLPSLQELYVQENSLSGEIPPALLTGRVIFKYEGNPGLSQRAKHKTHYKLILGTSVGVVAILLVLLLGSLLLLHNLRRKTSYQKSDDRGDSLRTSNKPSTAPSIPRGGHLMDEGVAYYIPLSEIEEATNNFSKKIGKGSFGPVYYGRMKEGKEVAVKIMADSSSHGTQQFVTEVALLSRIHHRNLVPLIGYCEEEHQRMLVYEYMHNGTLRDHIHDSANQKHLDWLARLYIAEDAAKGLEYLHTGCNPSIIHRDVKTSNILLDINMRAKVSDFGLSRQTEEDQTHISSVARGTVGYLDPEYYANQQLTEKSDVYSFGVVLLELISGRKPVSTEDYGTEWNIVHWARSLIRKGDVISIIDPCLAGSVKIESIWRIAEVAIQCVEQHGVSRPRMQEIILVIQDVIKIEKGSDKCSKGQSSRKTLLTSFLDIESPDLSTGCLQPSAR</sequence>
<dbReference type="InterPro" id="IPR001611">
    <property type="entry name" value="Leu-rich_rpt"/>
</dbReference>
<evidence type="ECO:0000259" key="22">
    <source>
        <dbReference type="PROSITE" id="PS50011"/>
    </source>
</evidence>